<evidence type="ECO:0000313" key="2">
    <source>
        <dbReference type="EMBL" id="BFP46702.1"/>
    </source>
</evidence>
<evidence type="ECO:0008006" key="3">
    <source>
        <dbReference type="Google" id="ProtNLM"/>
    </source>
</evidence>
<dbReference type="Gene3D" id="1.10.10.10">
    <property type="entry name" value="Winged helix-like DNA-binding domain superfamily/Winged helix DNA-binding domain"/>
    <property type="match status" value="1"/>
</dbReference>
<feature type="region of interest" description="Disordered" evidence="1">
    <location>
        <begin position="93"/>
        <end position="112"/>
    </location>
</feature>
<reference evidence="2" key="1">
    <citation type="submission" date="2024-07" db="EMBL/GenBank/DDBJ databases">
        <title>Complete genome sequences of cellulolytic bacteria, Kitasatospora sp. CMC57 and Streptomyces sp. CMC78, isolated from Japanese agricultural soil.</title>
        <authorList>
            <person name="Hashimoto T."/>
            <person name="Ito M."/>
            <person name="Iwamoto M."/>
            <person name="Fukahori D."/>
            <person name="Shoda T."/>
            <person name="Sakoda M."/>
            <person name="Morohoshi T."/>
            <person name="Mitsuboshi M."/>
            <person name="Nishizawa T."/>
        </authorList>
    </citation>
    <scope>NUCLEOTIDE SEQUENCE</scope>
    <source>
        <strain evidence="2">CMC57</strain>
    </source>
</reference>
<proteinExistence type="predicted"/>
<dbReference type="GO" id="GO:0003677">
    <property type="term" value="F:DNA binding"/>
    <property type="evidence" value="ECO:0007669"/>
    <property type="project" value="InterPro"/>
</dbReference>
<dbReference type="AlphaFoldDB" id="A0AB33K2E6"/>
<evidence type="ECO:0000256" key="1">
    <source>
        <dbReference type="SAM" id="MobiDB-lite"/>
    </source>
</evidence>
<sequence>MASTEELPDETARALYLSILSGGGRLPFAALPDSDRAALDQLVRSGLVQPDALDRSYLAVSPRSVGERLCTELRSTATRLLLRAEELPGELSGLTRAYESTPRGALEPTPPSYVDGRPEIRQRIAELLSECRTELLAAHPGPRHPEALAAARPQDLALRRRGIRLCTLYQPGALAEPATVEYAVALSGPGSELRILDECFQRMLIIDRAVAVVPASPDDPGRAAFISDPSAVAFLVAVHQRDWNRAETVDWTRLGDESPLQAAAHRVGRMLAGGLTQRAVATRLGLSERTVAGHIARLRGQYRAQTLFQLGWRMRGVRRD</sequence>
<accession>A0AB33K2E6</accession>
<gene>
    <name evidence="2" type="ORF">KCMC57_30700</name>
</gene>
<dbReference type="SUPFAM" id="SSF46894">
    <property type="entry name" value="C-terminal effector domain of the bipartite response regulators"/>
    <property type="match status" value="1"/>
</dbReference>
<dbReference type="InterPro" id="IPR036388">
    <property type="entry name" value="WH-like_DNA-bd_sf"/>
</dbReference>
<dbReference type="InterPro" id="IPR051797">
    <property type="entry name" value="TrmB-like"/>
</dbReference>
<dbReference type="GO" id="GO:0006355">
    <property type="term" value="P:regulation of DNA-templated transcription"/>
    <property type="evidence" value="ECO:0007669"/>
    <property type="project" value="InterPro"/>
</dbReference>
<dbReference type="EMBL" id="AP035881">
    <property type="protein sequence ID" value="BFP46702.1"/>
    <property type="molecule type" value="Genomic_DNA"/>
</dbReference>
<organism evidence="2">
    <name type="scientific">Kitasatospora sp. CMC57</name>
    <dbReference type="NCBI Taxonomy" id="3231513"/>
    <lineage>
        <taxon>Bacteria</taxon>
        <taxon>Bacillati</taxon>
        <taxon>Actinomycetota</taxon>
        <taxon>Actinomycetes</taxon>
        <taxon>Kitasatosporales</taxon>
        <taxon>Streptomycetaceae</taxon>
        <taxon>Kitasatospora</taxon>
    </lineage>
</organism>
<dbReference type="PANTHER" id="PTHR34293">
    <property type="entry name" value="HTH-TYPE TRANSCRIPTIONAL REGULATOR TRMBL2"/>
    <property type="match status" value="1"/>
</dbReference>
<name>A0AB33K2E6_9ACTN</name>
<dbReference type="RefSeq" id="WP_407989099.1">
    <property type="nucleotide sequence ID" value="NZ_AP035881.2"/>
</dbReference>
<dbReference type="InterPro" id="IPR016032">
    <property type="entry name" value="Sig_transdc_resp-reg_C-effctor"/>
</dbReference>
<protein>
    <recommendedName>
        <fullName evidence="3">LuxR family transcriptional regulator</fullName>
    </recommendedName>
</protein>
<dbReference type="PANTHER" id="PTHR34293:SF1">
    <property type="entry name" value="HTH-TYPE TRANSCRIPTIONAL REGULATOR TRMBL2"/>
    <property type="match status" value="1"/>
</dbReference>